<dbReference type="GO" id="GO:0005737">
    <property type="term" value="C:cytoplasm"/>
    <property type="evidence" value="ECO:0007669"/>
    <property type="project" value="InterPro"/>
</dbReference>
<sequence length="246" mass="26011">MRSVFWMLVLVWAPCASASPPPAVAPSSGTRGLPQTDTVRVDPLCPAVADGLQPQAPDTLAAGTNLLEAAPATAGSTAVNAVVEIPAGTADKWEVAETGRALAIEREAGRRRRINYLPYPANYGFIPQTRLETEAGGDGDPVDLVLLGPATPCGAVVRARIVGVLRLIDDEERDDKILAVRPGAPLGDVRSIDGLQDRYPGVLEILETWFVHYEGPGNRSRGFGDATAARSLVREAARRYAGPAGR</sequence>
<dbReference type="InterPro" id="IPR036649">
    <property type="entry name" value="Pyrophosphatase_sf"/>
</dbReference>
<organism evidence="7 8">
    <name type="scientific">Salinibacter ruber</name>
    <dbReference type="NCBI Taxonomy" id="146919"/>
    <lineage>
        <taxon>Bacteria</taxon>
        <taxon>Pseudomonadati</taxon>
        <taxon>Rhodothermota</taxon>
        <taxon>Rhodothermia</taxon>
        <taxon>Rhodothermales</taxon>
        <taxon>Salinibacteraceae</taxon>
        <taxon>Salinibacter</taxon>
    </lineage>
</organism>
<dbReference type="GO" id="GO:0004427">
    <property type="term" value="F:inorganic diphosphate phosphatase activity"/>
    <property type="evidence" value="ECO:0007669"/>
    <property type="project" value="UniProtKB-EC"/>
</dbReference>
<gene>
    <name evidence="7" type="ORF">GGP71_000246</name>
</gene>
<evidence type="ECO:0000313" key="7">
    <source>
        <dbReference type="EMBL" id="MCS3676350.1"/>
    </source>
</evidence>
<keyword evidence="6" id="KW-0732">Signal</keyword>
<evidence type="ECO:0000256" key="4">
    <source>
        <dbReference type="ARBA" id="ARBA00022801"/>
    </source>
</evidence>
<comment type="cofactor">
    <cofactor evidence="1">
        <name>Mg(2+)</name>
        <dbReference type="ChEBI" id="CHEBI:18420"/>
    </cofactor>
</comment>
<evidence type="ECO:0000313" key="8">
    <source>
        <dbReference type="Proteomes" id="UP001155027"/>
    </source>
</evidence>
<reference evidence="7" key="1">
    <citation type="submission" date="2022-08" db="EMBL/GenBank/DDBJ databases">
        <title>Genomic Encyclopedia of Type Strains, Phase V (KMG-V): Genome sequencing to study the core and pangenomes of soil and plant-associated prokaryotes.</title>
        <authorList>
            <person name="Whitman W."/>
        </authorList>
    </citation>
    <scope>NUCLEOTIDE SEQUENCE</scope>
    <source>
        <strain evidence="7">0</strain>
    </source>
</reference>
<evidence type="ECO:0000256" key="2">
    <source>
        <dbReference type="ARBA" id="ARBA00012146"/>
    </source>
</evidence>
<dbReference type="PROSITE" id="PS00387">
    <property type="entry name" value="PPASE"/>
    <property type="match status" value="1"/>
</dbReference>
<accession>A0A9X2TAK5</accession>
<dbReference type="Gene3D" id="3.90.80.10">
    <property type="entry name" value="Inorganic pyrophosphatase"/>
    <property type="match status" value="1"/>
</dbReference>
<evidence type="ECO:0000256" key="6">
    <source>
        <dbReference type="SAM" id="SignalP"/>
    </source>
</evidence>
<feature type="chain" id="PRO_5040888381" description="inorganic diphosphatase" evidence="6">
    <location>
        <begin position="19"/>
        <end position="246"/>
    </location>
</feature>
<dbReference type="AlphaFoldDB" id="A0A9X2TAK5"/>
<dbReference type="EMBL" id="JANUAU010000001">
    <property type="protein sequence ID" value="MCS3676350.1"/>
    <property type="molecule type" value="Genomic_DNA"/>
</dbReference>
<comment type="caution">
    <text evidence="7">The sequence shown here is derived from an EMBL/GenBank/DDBJ whole genome shotgun (WGS) entry which is preliminary data.</text>
</comment>
<feature type="signal peptide" evidence="6">
    <location>
        <begin position="1"/>
        <end position="18"/>
    </location>
</feature>
<name>A0A9X2TAK5_9BACT</name>
<keyword evidence="3" id="KW-0479">Metal-binding</keyword>
<keyword evidence="4 7" id="KW-0378">Hydrolase</keyword>
<dbReference type="PANTHER" id="PTHR10286">
    <property type="entry name" value="INORGANIC PYROPHOSPHATASE"/>
    <property type="match status" value="1"/>
</dbReference>
<dbReference type="Proteomes" id="UP001155027">
    <property type="component" value="Unassembled WGS sequence"/>
</dbReference>
<dbReference type="GO" id="GO:0006796">
    <property type="term" value="P:phosphate-containing compound metabolic process"/>
    <property type="evidence" value="ECO:0007669"/>
    <property type="project" value="InterPro"/>
</dbReference>
<dbReference type="InterPro" id="IPR008162">
    <property type="entry name" value="Pyrophosphatase"/>
</dbReference>
<protein>
    <recommendedName>
        <fullName evidence="2">inorganic diphosphatase</fullName>
        <ecNumber evidence="2">3.6.1.1</ecNumber>
    </recommendedName>
</protein>
<evidence type="ECO:0000256" key="1">
    <source>
        <dbReference type="ARBA" id="ARBA00001946"/>
    </source>
</evidence>
<dbReference type="RefSeq" id="WP_259079183.1">
    <property type="nucleotide sequence ID" value="NZ_JANUAU010000001.1"/>
</dbReference>
<evidence type="ECO:0000256" key="3">
    <source>
        <dbReference type="ARBA" id="ARBA00022723"/>
    </source>
</evidence>
<dbReference type="SUPFAM" id="SSF50324">
    <property type="entry name" value="Inorganic pyrophosphatase"/>
    <property type="match status" value="1"/>
</dbReference>
<evidence type="ECO:0000256" key="5">
    <source>
        <dbReference type="ARBA" id="ARBA00022842"/>
    </source>
</evidence>
<keyword evidence="5" id="KW-0460">Magnesium</keyword>
<dbReference type="EC" id="3.6.1.1" evidence="2"/>
<dbReference type="GO" id="GO:0000287">
    <property type="term" value="F:magnesium ion binding"/>
    <property type="evidence" value="ECO:0007669"/>
    <property type="project" value="InterPro"/>
</dbReference>
<proteinExistence type="predicted"/>
<dbReference type="Pfam" id="PF00719">
    <property type="entry name" value="Pyrophosphatase"/>
    <property type="match status" value="1"/>
</dbReference>